<feature type="binding site" evidence="9">
    <location>
        <position position="134"/>
    </location>
    <ligand>
        <name>substrate</name>
    </ligand>
</feature>
<accession>A0ABU4RTW2</accession>
<feature type="binding site" evidence="9">
    <location>
        <position position="180"/>
    </location>
    <ligand>
        <name>pyridoxal 5'-phosphate</name>
        <dbReference type="ChEBI" id="CHEBI:597326"/>
    </ligand>
</feature>
<dbReference type="InterPro" id="IPR015421">
    <property type="entry name" value="PyrdxlP-dep_Trfase_major"/>
</dbReference>
<dbReference type="SUPFAM" id="SSF53383">
    <property type="entry name" value="PLP-dependent transferases"/>
    <property type="match status" value="1"/>
</dbReference>
<dbReference type="InterPro" id="IPR004839">
    <property type="entry name" value="Aminotransferase_I/II_large"/>
</dbReference>
<feature type="modified residue" description="N6-(pyridoxal phosphate)lysine" evidence="9">
    <location>
        <position position="240"/>
    </location>
</feature>
<comment type="catalytic activity">
    <reaction evidence="8 9">
        <text>6-carboxyhexanoyl-[ACP] + L-alanine + H(+) = (8S)-8-amino-7-oxononanoate + holo-[ACP] + CO2</text>
        <dbReference type="Rhea" id="RHEA:42288"/>
        <dbReference type="Rhea" id="RHEA-COMP:9685"/>
        <dbReference type="Rhea" id="RHEA-COMP:9955"/>
        <dbReference type="ChEBI" id="CHEBI:15378"/>
        <dbReference type="ChEBI" id="CHEBI:16526"/>
        <dbReference type="ChEBI" id="CHEBI:57972"/>
        <dbReference type="ChEBI" id="CHEBI:64479"/>
        <dbReference type="ChEBI" id="CHEBI:78846"/>
        <dbReference type="ChEBI" id="CHEBI:149468"/>
        <dbReference type="EC" id="2.3.1.47"/>
    </reaction>
</comment>
<organism evidence="11 12">
    <name type="scientific">Gilvimarinus gilvus</name>
    <dbReference type="NCBI Taxonomy" id="3058038"/>
    <lineage>
        <taxon>Bacteria</taxon>
        <taxon>Pseudomonadati</taxon>
        <taxon>Pseudomonadota</taxon>
        <taxon>Gammaproteobacteria</taxon>
        <taxon>Cellvibrionales</taxon>
        <taxon>Cellvibrionaceae</taxon>
        <taxon>Gilvimarinus</taxon>
    </lineage>
</organism>
<sequence length="394" mass="42314">MNPFEQHLAAVLDERRALSRYRVRPRIDSPQGPELTVDGVPYLAFCSNDYLGLANHPDVALAMREGIDQFGVGSGASHLVCGHSAEHHALEQELASFCGRERALVFSTGFMANLGAVTALVGRGDHILADKLNHASLIDAGLLSGAKFNRFLHNDIDSLCSRLSKIDSGRTLIAVDGVFSMDGDIAPLRQQVALAREYDAWLMVDDAHGFGCLGPNGRGTLDLLGLEQDDVPVLMGTLGKALGTFGAFIAGSGQLIEALIQLARPYIYTTAMPPAVAAATRRSLQLVAEQPWRRQHLGELIARFRAGAEQLGLTLMPSKTAVQPIVVGADADAQAMSHALRQRGFWVAAIRPPTVAEGSARLRVTLTAAHTNNQVDALLKALAEAQQELRKEPL</sequence>
<dbReference type="Proteomes" id="UP001273505">
    <property type="component" value="Unassembled WGS sequence"/>
</dbReference>
<comment type="function">
    <text evidence="9">Catalyzes the decarboxylative condensation of pimeloyl-[acyl-carrier protein] and L-alanine to produce 8-amino-7-oxononanoate (AON), [acyl-carrier protein], and carbon dioxide.</text>
</comment>
<evidence type="ECO:0000256" key="7">
    <source>
        <dbReference type="ARBA" id="ARBA00022898"/>
    </source>
</evidence>
<evidence type="ECO:0000256" key="2">
    <source>
        <dbReference type="ARBA" id="ARBA00004746"/>
    </source>
</evidence>
<evidence type="ECO:0000313" key="11">
    <source>
        <dbReference type="EMBL" id="MDX6848325.1"/>
    </source>
</evidence>
<dbReference type="PROSITE" id="PS00599">
    <property type="entry name" value="AA_TRANSFER_CLASS_2"/>
    <property type="match status" value="1"/>
</dbReference>
<dbReference type="InterPro" id="IPR022834">
    <property type="entry name" value="AONS_Proteobacteria"/>
</dbReference>
<feature type="binding site" evidence="9">
    <location>
        <position position="237"/>
    </location>
    <ligand>
        <name>pyridoxal 5'-phosphate</name>
        <dbReference type="ChEBI" id="CHEBI:597326"/>
    </ligand>
</feature>
<dbReference type="EC" id="2.3.1.47" evidence="9"/>
<protein>
    <recommendedName>
        <fullName evidence="9">8-amino-7-oxononanoate synthase</fullName>
        <shortName evidence="9">AONS</shortName>
        <ecNumber evidence="9">2.3.1.47</ecNumber>
    </recommendedName>
    <alternativeName>
        <fullName evidence="9">7-keto-8-amino-pelargonic acid synthase</fullName>
        <shortName evidence="9">7-KAP synthase</shortName>
        <shortName evidence="9">KAPA synthase</shortName>
    </alternativeName>
    <alternativeName>
        <fullName evidence="9">8-amino-7-ketopelargonate synthase</fullName>
    </alternativeName>
</protein>
<dbReference type="NCBIfam" id="TIGR00858">
    <property type="entry name" value="bioF"/>
    <property type="match status" value="1"/>
</dbReference>
<evidence type="ECO:0000256" key="9">
    <source>
        <dbReference type="HAMAP-Rule" id="MF_01693"/>
    </source>
</evidence>
<comment type="subunit">
    <text evidence="4 9">Homodimer.</text>
</comment>
<evidence type="ECO:0000313" key="12">
    <source>
        <dbReference type="Proteomes" id="UP001273505"/>
    </source>
</evidence>
<feature type="domain" description="Aminotransferase class I/classII large" evidence="10">
    <location>
        <begin position="43"/>
        <end position="382"/>
    </location>
</feature>
<dbReference type="PANTHER" id="PTHR13693:SF100">
    <property type="entry name" value="8-AMINO-7-OXONONANOATE SYNTHASE"/>
    <property type="match status" value="1"/>
</dbReference>
<dbReference type="EMBL" id="JAXAFO010000003">
    <property type="protein sequence ID" value="MDX6848325.1"/>
    <property type="molecule type" value="Genomic_DNA"/>
</dbReference>
<feature type="binding site" evidence="9">
    <location>
        <position position="22"/>
    </location>
    <ligand>
        <name>substrate</name>
    </ligand>
</feature>
<evidence type="ECO:0000256" key="3">
    <source>
        <dbReference type="ARBA" id="ARBA00010008"/>
    </source>
</evidence>
<dbReference type="CDD" id="cd06454">
    <property type="entry name" value="KBL_like"/>
    <property type="match status" value="1"/>
</dbReference>
<dbReference type="Pfam" id="PF00155">
    <property type="entry name" value="Aminotran_1_2"/>
    <property type="match status" value="1"/>
</dbReference>
<dbReference type="InterPro" id="IPR004723">
    <property type="entry name" value="AONS_Archaea/Proteobacteria"/>
</dbReference>
<evidence type="ECO:0000256" key="5">
    <source>
        <dbReference type="ARBA" id="ARBA00022679"/>
    </source>
</evidence>
<dbReference type="Gene3D" id="3.40.640.10">
    <property type="entry name" value="Type I PLP-dependent aspartate aminotransferase-like (Major domain)"/>
    <property type="match status" value="1"/>
</dbReference>
<dbReference type="InterPro" id="IPR050087">
    <property type="entry name" value="AON_synthase_class-II"/>
</dbReference>
<dbReference type="GO" id="GO:0008710">
    <property type="term" value="F:8-amino-7-oxononanoate synthase activity"/>
    <property type="evidence" value="ECO:0007669"/>
    <property type="project" value="UniProtKB-EC"/>
</dbReference>
<evidence type="ECO:0000256" key="1">
    <source>
        <dbReference type="ARBA" id="ARBA00001933"/>
    </source>
</evidence>
<dbReference type="RefSeq" id="WP_302722935.1">
    <property type="nucleotide sequence ID" value="NZ_JAULRU010000577.1"/>
</dbReference>
<dbReference type="PANTHER" id="PTHR13693">
    <property type="entry name" value="CLASS II AMINOTRANSFERASE/8-AMINO-7-OXONONANOATE SYNTHASE"/>
    <property type="match status" value="1"/>
</dbReference>
<evidence type="ECO:0000256" key="8">
    <source>
        <dbReference type="ARBA" id="ARBA00047715"/>
    </source>
</evidence>
<proteinExistence type="inferred from homology"/>
<feature type="binding site" evidence="9">
    <location>
        <position position="208"/>
    </location>
    <ligand>
        <name>pyridoxal 5'-phosphate</name>
        <dbReference type="ChEBI" id="CHEBI:597326"/>
    </ligand>
</feature>
<feature type="binding site" evidence="9">
    <location>
        <position position="354"/>
    </location>
    <ligand>
        <name>substrate</name>
    </ligand>
</feature>
<evidence type="ECO:0000256" key="6">
    <source>
        <dbReference type="ARBA" id="ARBA00022756"/>
    </source>
</evidence>
<dbReference type="HAMAP" id="MF_01693">
    <property type="entry name" value="BioF_aminotrans_2"/>
    <property type="match status" value="1"/>
</dbReference>
<dbReference type="InterPro" id="IPR015424">
    <property type="entry name" value="PyrdxlP-dep_Trfase"/>
</dbReference>
<keyword evidence="12" id="KW-1185">Reference proteome</keyword>
<feature type="binding site" evidence="9">
    <location>
        <begin position="109"/>
        <end position="110"/>
    </location>
    <ligand>
        <name>pyridoxal 5'-phosphate</name>
        <dbReference type="ChEBI" id="CHEBI:597326"/>
    </ligand>
</feature>
<evidence type="ECO:0000259" key="10">
    <source>
        <dbReference type="Pfam" id="PF00155"/>
    </source>
</evidence>
<keyword evidence="11" id="KW-0012">Acyltransferase</keyword>
<gene>
    <name evidence="9 11" type="primary">bioF</name>
    <name evidence="11" type="ORF">SCD92_03065</name>
</gene>
<keyword evidence="7 9" id="KW-0663">Pyridoxal phosphate</keyword>
<reference evidence="11 12" key="1">
    <citation type="submission" date="2023-11" db="EMBL/GenBank/DDBJ databases">
        <title>Gilvimarinus fulvus sp. nov., isolated from the surface of Kelp.</title>
        <authorList>
            <person name="Sun Y.Y."/>
            <person name="Gong Y."/>
            <person name="Du Z.J."/>
        </authorList>
    </citation>
    <scope>NUCLEOTIDE SEQUENCE [LARGE SCALE GENOMIC DNA]</scope>
    <source>
        <strain evidence="11 12">SDUM040013</strain>
    </source>
</reference>
<keyword evidence="6 9" id="KW-0093">Biotin biosynthesis</keyword>
<dbReference type="InterPro" id="IPR001917">
    <property type="entry name" value="Aminotrans_II_pyridoxalP_BS"/>
</dbReference>
<evidence type="ECO:0000256" key="4">
    <source>
        <dbReference type="ARBA" id="ARBA00011738"/>
    </source>
</evidence>
<comment type="similarity">
    <text evidence="3 9">Belongs to the class-II pyridoxal-phosphate-dependent aminotransferase family. BioF subfamily.</text>
</comment>
<comment type="caution">
    <text evidence="11">The sequence shown here is derived from an EMBL/GenBank/DDBJ whole genome shotgun (WGS) entry which is preliminary data.</text>
</comment>
<dbReference type="Gene3D" id="3.90.1150.10">
    <property type="entry name" value="Aspartate Aminotransferase, domain 1"/>
    <property type="match status" value="1"/>
</dbReference>
<comment type="pathway">
    <text evidence="2 9">Cofactor biosynthesis; biotin biosynthesis.</text>
</comment>
<comment type="cofactor">
    <cofactor evidence="1 9">
        <name>pyridoxal 5'-phosphate</name>
        <dbReference type="ChEBI" id="CHEBI:597326"/>
    </cofactor>
</comment>
<name>A0ABU4RTW2_9GAMM</name>
<dbReference type="InterPro" id="IPR015422">
    <property type="entry name" value="PyrdxlP-dep_Trfase_small"/>
</dbReference>
<keyword evidence="5 9" id="KW-0808">Transferase</keyword>